<evidence type="ECO:0000256" key="1">
    <source>
        <dbReference type="SAM" id="Coils"/>
    </source>
</evidence>
<feature type="compositionally biased region" description="Gly residues" evidence="2">
    <location>
        <begin position="2844"/>
        <end position="2867"/>
    </location>
</feature>
<feature type="compositionally biased region" description="Basic and acidic residues" evidence="2">
    <location>
        <begin position="440"/>
        <end position="454"/>
    </location>
</feature>
<reference evidence="4 5" key="1">
    <citation type="submission" date="2024-04" db="EMBL/GenBank/DDBJ databases">
        <authorList>
            <person name="Rising A."/>
            <person name="Reimegard J."/>
            <person name="Sonavane S."/>
            <person name="Akerstrom W."/>
            <person name="Nylinder S."/>
            <person name="Hedman E."/>
            <person name="Kallberg Y."/>
        </authorList>
    </citation>
    <scope>NUCLEOTIDE SEQUENCE [LARGE SCALE GENOMIC DNA]</scope>
</reference>
<feature type="compositionally biased region" description="Pro residues" evidence="2">
    <location>
        <begin position="35"/>
        <end position="44"/>
    </location>
</feature>
<feature type="compositionally biased region" description="Polar residues" evidence="2">
    <location>
        <begin position="393"/>
        <end position="406"/>
    </location>
</feature>
<feature type="compositionally biased region" description="Polar residues" evidence="2">
    <location>
        <begin position="977"/>
        <end position="987"/>
    </location>
</feature>
<feature type="compositionally biased region" description="Polar residues" evidence="2">
    <location>
        <begin position="892"/>
        <end position="903"/>
    </location>
</feature>
<dbReference type="Pfam" id="PF00595">
    <property type="entry name" value="PDZ"/>
    <property type="match status" value="1"/>
</dbReference>
<feature type="compositionally biased region" description="Polar residues" evidence="2">
    <location>
        <begin position="1749"/>
        <end position="1758"/>
    </location>
</feature>
<feature type="region of interest" description="Disordered" evidence="2">
    <location>
        <begin position="2068"/>
        <end position="2199"/>
    </location>
</feature>
<feature type="region of interest" description="Disordered" evidence="2">
    <location>
        <begin position="1"/>
        <end position="88"/>
    </location>
</feature>
<feature type="compositionally biased region" description="Polar residues" evidence="2">
    <location>
        <begin position="1272"/>
        <end position="1284"/>
    </location>
</feature>
<feature type="region of interest" description="Disordered" evidence="2">
    <location>
        <begin position="2922"/>
        <end position="2949"/>
    </location>
</feature>
<feature type="compositionally biased region" description="Basic and acidic residues" evidence="2">
    <location>
        <begin position="584"/>
        <end position="596"/>
    </location>
</feature>
<feature type="compositionally biased region" description="Low complexity" evidence="2">
    <location>
        <begin position="270"/>
        <end position="297"/>
    </location>
</feature>
<feature type="compositionally biased region" description="Pro residues" evidence="2">
    <location>
        <begin position="938"/>
        <end position="953"/>
    </location>
</feature>
<dbReference type="GO" id="GO:0098978">
    <property type="term" value="C:glutamatergic synapse"/>
    <property type="evidence" value="ECO:0007669"/>
    <property type="project" value="TreeGrafter"/>
</dbReference>
<dbReference type="Gene3D" id="3.30.40.10">
    <property type="entry name" value="Zinc/RING finger domain, C3HC4 (zinc finger)"/>
    <property type="match status" value="1"/>
</dbReference>
<feature type="region of interest" description="Disordered" evidence="2">
    <location>
        <begin position="1166"/>
        <end position="1190"/>
    </location>
</feature>
<dbReference type="SUPFAM" id="SSF57903">
    <property type="entry name" value="FYVE/PHD zinc finger"/>
    <property type="match status" value="1"/>
</dbReference>
<feature type="compositionally biased region" description="Polar residues" evidence="2">
    <location>
        <begin position="1650"/>
        <end position="1679"/>
    </location>
</feature>
<dbReference type="EMBL" id="CAXIEN010000028">
    <property type="protein sequence ID" value="CAL1267413.1"/>
    <property type="molecule type" value="Genomic_DNA"/>
</dbReference>
<feature type="compositionally biased region" description="Basic and acidic residues" evidence="2">
    <location>
        <begin position="409"/>
        <end position="431"/>
    </location>
</feature>
<dbReference type="GO" id="GO:1904071">
    <property type="term" value="P:presynaptic active zone assembly"/>
    <property type="evidence" value="ECO:0007669"/>
    <property type="project" value="TreeGrafter"/>
</dbReference>
<feature type="compositionally biased region" description="Basic and acidic residues" evidence="2">
    <location>
        <begin position="1070"/>
        <end position="1090"/>
    </location>
</feature>
<protein>
    <recommendedName>
        <fullName evidence="3">PDZ domain-containing protein</fullName>
    </recommendedName>
</protein>
<feature type="region of interest" description="Disordered" evidence="2">
    <location>
        <begin position="3106"/>
        <end position="3180"/>
    </location>
</feature>
<dbReference type="SMART" id="SM00228">
    <property type="entry name" value="PDZ"/>
    <property type="match status" value="1"/>
</dbReference>
<dbReference type="GO" id="GO:0098982">
    <property type="term" value="C:GABA-ergic synapse"/>
    <property type="evidence" value="ECO:0007669"/>
    <property type="project" value="TreeGrafter"/>
</dbReference>
<feature type="compositionally biased region" description="Polar residues" evidence="2">
    <location>
        <begin position="1400"/>
        <end position="1419"/>
    </location>
</feature>
<keyword evidence="5" id="KW-1185">Reference proteome</keyword>
<dbReference type="PROSITE" id="PS50106">
    <property type="entry name" value="PDZ"/>
    <property type="match status" value="1"/>
</dbReference>
<feature type="compositionally biased region" description="Basic and acidic residues" evidence="2">
    <location>
        <begin position="531"/>
        <end position="540"/>
    </location>
</feature>
<feature type="compositionally biased region" description="Polar residues" evidence="2">
    <location>
        <begin position="1566"/>
        <end position="1576"/>
    </location>
</feature>
<feature type="compositionally biased region" description="Low complexity" evidence="2">
    <location>
        <begin position="703"/>
        <end position="722"/>
    </location>
</feature>
<evidence type="ECO:0000256" key="2">
    <source>
        <dbReference type="SAM" id="MobiDB-lite"/>
    </source>
</evidence>
<evidence type="ECO:0000313" key="4">
    <source>
        <dbReference type="EMBL" id="CAL1267413.1"/>
    </source>
</evidence>
<evidence type="ECO:0000313" key="5">
    <source>
        <dbReference type="Proteomes" id="UP001497382"/>
    </source>
</evidence>
<feature type="region of interest" description="Disordered" evidence="2">
    <location>
        <begin position="2029"/>
        <end position="2053"/>
    </location>
</feature>
<dbReference type="Proteomes" id="UP001497382">
    <property type="component" value="Unassembled WGS sequence"/>
</dbReference>
<dbReference type="Gene3D" id="2.30.42.10">
    <property type="match status" value="1"/>
</dbReference>
<feature type="coiled-coil region" evidence="1">
    <location>
        <begin position="2225"/>
        <end position="2255"/>
    </location>
</feature>
<proteinExistence type="predicted"/>
<feature type="compositionally biased region" description="Polar residues" evidence="2">
    <location>
        <begin position="622"/>
        <end position="645"/>
    </location>
</feature>
<dbReference type="GO" id="GO:0030424">
    <property type="term" value="C:axon"/>
    <property type="evidence" value="ECO:0007669"/>
    <property type="project" value="TreeGrafter"/>
</dbReference>
<feature type="compositionally biased region" description="Low complexity" evidence="2">
    <location>
        <begin position="1979"/>
        <end position="1992"/>
    </location>
</feature>
<feature type="region of interest" description="Disordered" evidence="2">
    <location>
        <begin position="1925"/>
        <end position="1961"/>
    </location>
</feature>
<accession>A0AAV1Z7T8</accession>
<feature type="region of interest" description="Disordered" evidence="2">
    <location>
        <begin position="1207"/>
        <end position="1441"/>
    </location>
</feature>
<feature type="compositionally biased region" description="Low complexity" evidence="2">
    <location>
        <begin position="1019"/>
        <end position="1034"/>
    </location>
</feature>
<dbReference type="InterPro" id="IPR036034">
    <property type="entry name" value="PDZ_sf"/>
</dbReference>
<organism evidence="4 5">
    <name type="scientific">Larinioides sclopetarius</name>
    <dbReference type="NCBI Taxonomy" id="280406"/>
    <lineage>
        <taxon>Eukaryota</taxon>
        <taxon>Metazoa</taxon>
        <taxon>Ecdysozoa</taxon>
        <taxon>Arthropoda</taxon>
        <taxon>Chelicerata</taxon>
        <taxon>Arachnida</taxon>
        <taxon>Araneae</taxon>
        <taxon>Araneomorphae</taxon>
        <taxon>Entelegynae</taxon>
        <taxon>Araneoidea</taxon>
        <taxon>Araneidae</taxon>
        <taxon>Larinioides</taxon>
    </lineage>
</organism>
<feature type="compositionally biased region" description="Polar residues" evidence="2">
    <location>
        <begin position="361"/>
        <end position="379"/>
    </location>
</feature>
<feature type="compositionally biased region" description="Low complexity" evidence="2">
    <location>
        <begin position="2030"/>
        <end position="2053"/>
    </location>
</feature>
<name>A0AAV1Z7T8_9ARAC</name>
<feature type="compositionally biased region" description="Polar residues" evidence="2">
    <location>
        <begin position="750"/>
        <end position="776"/>
    </location>
</feature>
<feature type="compositionally biased region" description="Polar residues" evidence="2">
    <location>
        <begin position="802"/>
        <end position="820"/>
    </location>
</feature>
<evidence type="ECO:0000259" key="3">
    <source>
        <dbReference type="PROSITE" id="PS50106"/>
    </source>
</evidence>
<dbReference type="InterPro" id="IPR052098">
    <property type="entry name" value="Presynaptic_Scaffold_Bsn/Pclo"/>
</dbReference>
<feature type="compositionally biased region" description="Low complexity" evidence="2">
    <location>
        <begin position="13"/>
        <end position="26"/>
    </location>
</feature>
<feature type="compositionally biased region" description="Polar residues" evidence="2">
    <location>
        <begin position="459"/>
        <end position="476"/>
    </location>
</feature>
<dbReference type="SUPFAM" id="SSF50156">
    <property type="entry name" value="PDZ domain-like"/>
    <property type="match status" value="1"/>
</dbReference>
<feature type="region of interest" description="Disordered" evidence="2">
    <location>
        <begin position="1845"/>
        <end position="1895"/>
    </location>
</feature>
<dbReference type="PANTHER" id="PTHR14113:SF6">
    <property type="entry name" value="PROTEIN PICCOLO"/>
    <property type="match status" value="1"/>
</dbReference>
<feature type="domain" description="PDZ" evidence="3">
    <location>
        <begin position="2733"/>
        <end position="2823"/>
    </location>
</feature>
<dbReference type="InterPro" id="IPR011011">
    <property type="entry name" value="Znf_FYVE_PHD"/>
</dbReference>
<feature type="region of interest" description="Disordered" evidence="2">
    <location>
        <begin position="1019"/>
        <end position="1130"/>
    </location>
</feature>
<feature type="compositionally biased region" description="Polar residues" evidence="2">
    <location>
        <begin position="996"/>
        <end position="1006"/>
    </location>
</feature>
<feature type="compositionally biased region" description="Low complexity" evidence="2">
    <location>
        <begin position="2156"/>
        <end position="2170"/>
    </location>
</feature>
<feature type="region of interest" description="Disordered" evidence="2">
    <location>
        <begin position="2833"/>
        <end position="2904"/>
    </location>
</feature>
<comment type="caution">
    <text evidence="4">The sequence shown here is derived from an EMBL/GenBank/DDBJ whole genome shotgun (WGS) entry which is preliminary data.</text>
</comment>
<dbReference type="PANTHER" id="PTHR14113">
    <property type="entry name" value="PICCOLO/BASSOON"/>
    <property type="match status" value="1"/>
</dbReference>
<feature type="region of interest" description="Disordered" evidence="2">
    <location>
        <begin position="915"/>
        <end position="1006"/>
    </location>
</feature>
<feature type="compositionally biased region" description="Basic and acidic residues" evidence="2">
    <location>
        <begin position="876"/>
        <end position="891"/>
    </location>
</feature>
<feature type="compositionally biased region" description="Basic residues" evidence="2">
    <location>
        <begin position="2401"/>
        <end position="2414"/>
    </location>
</feature>
<feature type="compositionally biased region" description="Polar residues" evidence="2">
    <location>
        <begin position="1687"/>
        <end position="1697"/>
    </location>
</feature>
<feature type="region of interest" description="Disordered" evidence="2">
    <location>
        <begin position="2620"/>
        <end position="2724"/>
    </location>
</feature>
<feature type="compositionally biased region" description="Low complexity" evidence="2">
    <location>
        <begin position="2130"/>
        <end position="2143"/>
    </location>
</feature>
<feature type="compositionally biased region" description="Polar residues" evidence="2">
    <location>
        <begin position="1207"/>
        <end position="1221"/>
    </location>
</feature>
<feature type="compositionally biased region" description="Polar residues" evidence="2">
    <location>
        <begin position="329"/>
        <end position="347"/>
    </location>
</feature>
<feature type="compositionally biased region" description="Low complexity" evidence="2">
    <location>
        <begin position="2068"/>
        <end position="2081"/>
    </location>
</feature>
<feature type="region of interest" description="Disordered" evidence="2">
    <location>
        <begin position="1650"/>
        <end position="1717"/>
    </location>
</feature>
<feature type="region of interest" description="Disordered" evidence="2">
    <location>
        <begin position="2376"/>
        <end position="2432"/>
    </location>
</feature>
<dbReference type="GO" id="GO:0048788">
    <property type="term" value="C:cytoskeleton of presynaptic active zone"/>
    <property type="evidence" value="ECO:0007669"/>
    <property type="project" value="TreeGrafter"/>
</dbReference>
<sequence>MGNEASQEGEEVGAGQQPQQQRPTPQLVSQQSMPLPGPKAPEPPIASMGRRGSAGPQLMARRSSTSGAGEKRGSIVEMPEDLDLTNLTEEERRVIRSVMARAQSLEEEPPPNEEPEKVVEKCSLCHNYPKECACVECGAQTCKKCSKAIPSGKKHVWMCTPCSEKYPRLAPNTRKQDLENQAEVPVDSRRRTSESAVPVTEERRQRMGPQEIAPPPRGRSDSLPGQSARQMPQQKPQQMPNSQVRHDQPQPRPTHPGEGPQFRGMRPDHPQQAAPVRPQHPQQHPQARPRYPVDQQRPPQPRPHHPPELRQQHPSDMQRPQHPDEQKLGPQNGSMRHQQRPGNTAEQQRSHRSVDQRHPQQADQRSLLQNGQQRLQQPMEQGRPDHHSDNNRSQHPVDQQRHQQNAEAPRQEQHFDQVRQMHPSDPKRQHQVEQVQRQQHPIETHQKKSEKPLDMVHGPTQNHITDDFSNSNQRLQNSKENDLDFPQAKSYHHNEPPKPKPQHPIVHPQNKVQQGHEGVPICPPQDIPQESQEHMQRRQTESPQKLPPKRNQRLREPPEQQVTPRPQHPQQPPHEISHYSPMKTQHEPMHPSEKTNNEQLFYQDMQHQQQYPPDKPNREQKYASNKSQFPQQHTPAKGNNGQMYNNEIVRGNGDQTSMDRSHLPSERQILEEQNRNRDDKLHETQRQTGLPPEIHPQDKVPYPQQRQQHPQQRQSNQSSHRNALIEEEQNGVYVSLSEQKQAQECPAPFSVNQEPPKTIPQHPQNVPGTDGSSASPPATLPRTKRPEPPQPAGRTTRREKPSSNQTLPRTGTNPFRTDTNPFRRESLPQEVIDAGEYVTVAPRRGSLDERFRLMSNQDQNRLAEAMKAVDNSNKPTTERRLEHQDSFERQKNIPNTEDFSNSNSYLDEEQRRNAINSGICPPDPVARRQLPNVDQKKQPPPSNIEQGLPPPVPKARTSLPDASTYSESRNGIPRTVPLTSLAQTLEQQPDVRITMSRPSDSANDYTSYKTEKNFINDLSQQRQSNRSQDQLNQSQKKKTEDLTFPNIVDTGRLDDNNANKQRLPSTQPRQRTDKSREQPSHSLQKERNDQYIDQGNGSSQGQQGWRDGKRNKPMPPEENFQDLEGYQDEEEEQNIDDYFEMIEKAISRPQQQAIVGGKKSSEIQRQLLNRENEAGHSVPGTSDHGPQKGQVSAVLRQIDAYNQNHMYNAKNMPSTKPQTSPYDKRFPQENLKDKNDLNMYEQDKVLASKKEFYEMDDTEYPRRDKNDPQYIIQPNDQRYGAQSTSDEHGKQRKEYGNAYEKLLLHELTPDTRQPSAKHYLEEHKTQPVSYEAFSSAKAMQQMQPEIRQDQSITQNQKNYAQQSKESDERNQAPYYYSQQTSGTYYQGSGQSNEGYDSDSSRNGQPSAASKPNSIDVQNQKKSKAPKPDPQDWSPVSDLSPILDVSPSVEAAEQELMEKFQEKTVVEDEEDDMLVDEDSRLLKAGGIPRATSGTISGMLEEFNRALGLPGTSPVDDSGIKSAVSPTSLAMSPISNISLSSISTVSSFQKEYQESFGSPQKTAPGGSPQKTPAQPTTPRRSHRRLPQPTVEQMQAAVAMAAQGPREKSPQPPSTTGAILFGLDTKQILIEPPASPAAMAWKSPEINQSFEQAYNSQQTSTQPPTDNQTAVPSPAPRNQSRSNNDKKTVESLQTVNSQDAPPTPQARRIRSSSYGGNNSSKASEELLARLNGGSSLSPLAMNNVFSEIVATTTIGSPQTPGTPRDKVGGDSSDTQSEAESIKSVRLRRKLPNLPADQCSSPSPTRKSLDHGKNGFGDGLDLLDSKSSTPVPQLTPVLAQTVTTSVTTSLETSKQYSPASALGTPPTTSGGTSLSPLLGRKANISRTPSPGSDTSGSKLPQYMQNLKQQLRDELKAVTEERKVMLEQRVKTAGEGERSVTPQPPVSAQQKTTEPREESFNSTVSKSLASYQAQQAALMKQIQSQSTSQAQSRPQTQLQTSSAISYQAQSKPIQQIQMQAYPNQAIVLSPYRTHPQTSLSSQPVTPSQSQPHTPYQSQPQMLQYQNQPQMIQYQTQPQTPYRAQTPSSHYGSHDLSSQQGMSDSGMKTPLSARTSLPDAIPKYPGTRRPSDDDITIMTTATTTVVSASEQWNDTSKRHRQTPTTTIAPSAIIGSSVESLRRLQPKMSPQPSPKKGRRRHTSEITVPPFAQIEQAMHYQTMRHHHQMQQQQQYQQQQLQQQQQQQQQLQNQQYQQQQLQQQQMQQAPQYLQYYQKPPLQQQGYRSMDFPSIDSHVRATDLLRSSANRYGGSLGSGLSNTEALYQSRRALSNKIQDYLQENRMVEQQQRAVGSDAYFQTLNNEINRLRRSSENLYRDSIYDKPTWGGPGVQAATPVQEIRTSPQTTERRKRKEKKTRKPRSWHPSPYVSEDEDDQLTREEKKAKIKAEIARRRQQIEENMMLHEELCKLAERRDRMEAAAGRSTPAAYVPSPTGSVAYRPSEQTLVVQTRPQDNDDTSSVLKAIDEILRKDLYSGPLSRSAWGNYGSTDARTTDFYQSGYVTMPRNRYDYNVNPDVRLGAPWYEDEQAYQQQQQQQQQQEQQVNYYQDTSAVPESAMDESIERLASTFPTDEPPDILLSATPGHFSPESEMAPAMPLLPDMPTRSRKLLENLGSSPIQPSRSGSAQSLYQDHHRSEDESNEDDSLGHRMQESSTLLRSQRKTGRTPVSKTTQKYDFPVKRILLTRDPKDRSVSGNGLGMKVVGGKEVPGSNGMIGAYVAKIFPGGVVETLGEVKEGDQVLEWNGIPLTGRTYEEVQRIIASSTDEVEIVIRCDLNMLETMNRQRRSSPGMGTSGGPRGGGLGPNEPPGGGGPGRGSSPAHSPYSPAESSRGHSPALTKRNMGGGGSGGGSNIVSNNIHNVLTANISQTSSYENIQSPDRRNSNFGPPYGRRGLISRGPQSRSVVSVFAPGPVSTDWPELYEPSFFSSPPSPDDFLEDEFQSRWRHESSMEQVQLQVCCGPRTAIVYVPIIPTRPLLKNAPPAILNRNNFTRRSMDHIEEYEPLLKSGWKTDERTLGFYDLLRPRCSLDKVSLYLNSLKEKAEVYELKKKNGVCQMSEDREEEPRERPRAPSDLPGLKPVFVNDWKRPKRAKNEESDDNNNNSKTTSNQNGEKQRKPHVGSSPEATPYNILPKGCRGSFCVIL</sequence>
<feature type="compositionally biased region" description="Basic and acidic residues" evidence="2">
    <location>
        <begin position="348"/>
        <end position="360"/>
    </location>
</feature>
<feature type="compositionally biased region" description="Basic and acidic residues" evidence="2">
    <location>
        <begin position="657"/>
        <end position="685"/>
    </location>
</feature>
<feature type="region of interest" description="Disordered" evidence="2">
    <location>
        <begin position="1749"/>
        <end position="1828"/>
    </location>
</feature>
<feature type="compositionally biased region" description="Acidic residues" evidence="2">
    <location>
        <begin position="1119"/>
        <end position="1130"/>
    </location>
</feature>
<feature type="compositionally biased region" description="Polar residues" evidence="2">
    <location>
        <begin position="1058"/>
        <end position="1069"/>
    </location>
</feature>
<feature type="compositionally biased region" description="Basic and acidic residues" evidence="2">
    <location>
        <begin position="1285"/>
        <end position="1295"/>
    </location>
</feature>
<feature type="compositionally biased region" description="Polar residues" evidence="2">
    <location>
        <begin position="597"/>
        <end position="611"/>
    </location>
</feature>
<dbReference type="InterPro" id="IPR001478">
    <property type="entry name" value="PDZ"/>
</dbReference>
<feature type="compositionally biased region" description="Polar residues" evidence="2">
    <location>
        <begin position="2665"/>
        <end position="2682"/>
    </location>
</feature>
<dbReference type="GO" id="GO:0098882">
    <property type="term" value="F:structural constituent of presynaptic active zone"/>
    <property type="evidence" value="ECO:0007669"/>
    <property type="project" value="TreeGrafter"/>
</dbReference>
<feature type="compositionally biased region" description="Low complexity" evidence="2">
    <location>
        <begin position="1094"/>
        <end position="1104"/>
    </location>
</feature>
<dbReference type="GO" id="GO:0035418">
    <property type="term" value="P:protein localization to synapse"/>
    <property type="evidence" value="ECO:0007669"/>
    <property type="project" value="TreeGrafter"/>
</dbReference>
<feature type="compositionally biased region" description="Low complexity" evidence="2">
    <location>
        <begin position="3151"/>
        <end position="3160"/>
    </location>
</feature>
<feature type="coiled-coil region" evidence="1">
    <location>
        <begin position="2439"/>
        <end position="2466"/>
    </location>
</feature>
<feature type="compositionally biased region" description="Polar residues" evidence="2">
    <location>
        <begin position="960"/>
        <end position="969"/>
    </location>
</feature>
<keyword evidence="1" id="KW-0175">Coiled coil</keyword>
<feature type="coiled-coil region" evidence="1">
    <location>
        <begin position="2320"/>
        <end position="2370"/>
    </location>
</feature>
<feature type="compositionally biased region" description="Low complexity" evidence="2">
    <location>
        <begin position="2644"/>
        <end position="2655"/>
    </location>
</feature>
<feature type="compositionally biased region" description="Polar residues" evidence="2">
    <location>
        <begin position="2082"/>
        <end position="2097"/>
    </location>
</feature>
<feature type="compositionally biased region" description="Low complexity" evidence="2">
    <location>
        <begin position="1858"/>
        <end position="1875"/>
    </location>
</feature>
<feature type="compositionally biased region" description="Polar residues" evidence="2">
    <location>
        <begin position="1880"/>
        <end position="1895"/>
    </location>
</feature>
<feature type="compositionally biased region" description="Low complexity" evidence="2">
    <location>
        <begin position="230"/>
        <end position="240"/>
    </location>
</feature>
<feature type="compositionally biased region" description="Polar residues" evidence="2">
    <location>
        <begin position="1337"/>
        <end position="1363"/>
    </location>
</feature>
<feature type="compositionally biased region" description="Gly residues" evidence="2">
    <location>
        <begin position="2894"/>
        <end position="2903"/>
    </location>
</feature>
<dbReference type="CDD" id="cd06714">
    <property type="entry name" value="PDZ_RIM-like"/>
    <property type="match status" value="1"/>
</dbReference>
<feature type="compositionally biased region" description="Basic and acidic residues" evidence="2">
    <location>
        <begin position="382"/>
        <end position="392"/>
    </location>
</feature>
<feature type="region of interest" description="Disordered" evidence="2">
    <location>
        <begin position="866"/>
        <end position="903"/>
    </location>
</feature>
<dbReference type="InterPro" id="IPR013083">
    <property type="entry name" value="Znf_RING/FYVE/PHD"/>
</dbReference>
<feature type="region of interest" description="Disordered" evidence="2">
    <location>
        <begin position="1549"/>
        <end position="1615"/>
    </location>
</feature>
<feature type="compositionally biased region" description="Low complexity" evidence="2">
    <location>
        <begin position="1590"/>
        <end position="1600"/>
    </location>
</feature>
<feature type="compositionally biased region" description="Polar residues" evidence="2">
    <location>
        <begin position="1708"/>
        <end position="1717"/>
    </location>
</feature>
<feature type="compositionally biased region" description="Basic and acidic residues" evidence="2">
    <location>
        <begin position="1222"/>
        <end position="1267"/>
    </location>
</feature>
<feature type="compositionally biased region" description="Low complexity" evidence="2">
    <location>
        <begin position="1374"/>
        <end position="1391"/>
    </location>
</feature>
<gene>
    <name evidence="4" type="ORF">LARSCL_LOCUS3650</name>
</gene>
<feature type="region of interest" description="Disordered" evidence="2">
    <location>
        <begin position="1979"/>
        <end position="1998"/>
    </location>
</feature>
<feature type="region of interest" description="Disordered" evidence="2">
    <location>
        <begin position="173"/>
        <end position="826"/>
    </location>
</feature>